<reference evidence="3" key="1">
    <citation type="journal article" date="2014" name="Int. J. Syst. Evol. Microbiol.">
        <title>Complete genome sequence of Corynebacterium casei LMG S-19264T (=DSM 44701T), isolated from a smear-ripened cheese.</title>
        <authorList>
            <consortium name="US DOE Joint Genome Institute (JGI-PGF)"/>
            <person name="Walter F."/>
            <person name="Albersmeier A."/>
            <person name="Kalinowski J."/>
            <person name="Ruckert C."/>
        </authorList>
    </citation>
    <scope>NUCLEOTIDE SEQUENCE</scope>
    <source>
        <strain evidence="3">CGMCC 1.15254</strain>
    </source>
</reference>
<dbReference type="InterPro" id="IPR026869">
    <property type="entry name" value="EgtC-like"/>
</dbReference>
<dbReference type="Proteomes" id="UP000632498">
    <property type="component" value="Unassembled WGS sequence"/>
</dbReference>
<dbReference type="PANTHER" id="PTHR43187">
    <property type="entry name" value="GLUTAMINE AMIDOTRANSFERASE DUG3-RELATED"/>
    <property type="match status" value="1"/>
</dbReference>
<dbReference type="Pfam" id="PF13230">
    <property type="entry name" value="GATase_4"/>
    <property type="match status" value="1"/>
</dbReference>
<dbReference type="InterPro" id="IPR029055">
    <property type="entry name" value="Ntn_hydrolases_N"/>
</dbReference>
<dbReference type="PANTHER" id="PTHR43187:SF1">
    <property type="entry name" value="GLUTAMINE AMIDOTRANSFERASE DUG3-RELATED"/>
    <property type="match status" value="1"/>
</dbReference>
<accession>A0A917FBK6</accession>
<organism evidence="3 4">
    <name type="scientific">Terasakiella brassicae</name>
    <dbReference type="NCBI Taxonomy" id="1634917"/>
    <lineage>
        <taxon>Bacteria</taxon>
        <taxon>Pseudomonadati</taxon>
        <taxon>Pseudomonadota</taxon>
        <taxon>Alphaproteobacteria</taxon>
        <taxon>Rhodospirillales</taxon>
        <taxon>Terasakiellaceae</taxon>
        <taxon>Terasakiella</taxon>
    </lineage>
</organism>
<reference evidence="3" key="2">
    <citation type="submission" date="2020-09" db="EMBL/GenBank/DDBJ databases">
        <authorList>
            <person name="Sun Q."/>
            <person name="Zhou Y."/>
        </authorList>
    </citation>
    <scope>NUCLEOTIDE SEQUENCE</scope>
    <source>
        <strain evidence="3">CGMCC 1.15254</strain>
    </source>
</reference>
<protein>
    <submittedName>
        <fullName evidence="3">Class II glutamine amidotransferase</fullName>
    </submittedName>
</protein>
<keyword evidence="4" id="KW-1185">Reference proteome</keyword>
<evidence type="ECO:0000259" key="2">
    <source>
        <dbReference type="PROSITE" id="PS51278"/>
    </source>
</evidence>
<dbReference type="SUPFAM" id="SSF56235">
    <property type="entry name" value="N-terminal nucleophile aminohydrolases (Ntn hydrolases)"/>
    <property type="match status" value="1"/>
</dbReference>
<gene>
    <name evidence="3" type="ORF">GCM10011332_19300</name>
</gene>
<dbReference type="Gene3D" id="3.60.20.10">
    <property type="entry name" value="Glutamine Phosphoribosylpyrophosphate, subunit 1, domain 1"/>
    <property type="match status" value="1"/>
</dbReference>
<dbReference type="CDD" id="cd01908">
    <property type="entry name" value="YafJ"/>
    <property type="match status" value="1"/>
</dbReference>
<evidence type="ECO:0000256" key="1">
    <source>
        <dbReference type="ARBA" id="ARBA00022962"/>
    </source>
</evidence>
<dbReference type="InterPro" id="IPR052373">
    <property type="entry name" value="Gamma-glu_amide_hydrolase"/>
</dbReference>
<dbReference type="AlphaFoldDB" id="A0A917FBK6"/>
<name>A0A917FBK6_9PROT</name>
<comment type="caution">
    <text evidence="3">The sequence shown here is derived from an EMBL/GenBank/DDBJ whole genome shotgun (WGS) entry which is preliminary data.</text>
</comment>
<dbReference type="InterPro" id="IPR017932">
    <property type="entry name" value="GATase_2_dom"/>
</dbReference>
<feature type="domain" description="Glutamine amidotransferase type-2" evidence="2">
    <location>
        <begin position="2"/>
        <end position="255"/>
    </location>
</feature>
<evidence type="ECO:0000313" key="3">
    <source>
        <dbReference type="EMBL" id="GGF65330.1"/>
    </source>
</evidence>
<keyword evidence="1 3" id="KW-0315">Glutamine amidotransferase</keyword>
<dbReference type="PROSITE" id="PS51278">
    <property type="entry name" value="GATASE_TYPE_2"/>
    <property type="match status" value="1"/>
</dbReference>
<sequence length="255" mass="28330">MCRWLAYCGDPIFLDSLLFDTENSLIEQSLHARKSVSAINGDGFGVGWYGDRQTPGLFRDILPAWNDSNLKSMAHQIKSGLFFAHVRASTGTPVSRENCHPFVYKNWLFMHNGQIGNYRDVRHGLEMTLNANLFAHRLGATDSELLFLLLIQNGLEQDPVAALRKTLHQTINMMDQLNAEHPLRFTACLSNGQDIYALRFSSDPQAPSLFTCTQNGATLIASEPLSNDGVNWCSLDQGTLLHATKDGVVSQAFSL</sequence>
<proteinExistence type="predicted"/>
<evidence type="ECO:0000313" key="4">
    <source>
        <dbReference type="Proteomes" id="UP000632498"/>
    </source>
</evidence>
<dbReference type="RefSeq" id="WP_188664283.1">
    <property type="nucleotide sequence ID" value="NZ_BMHV01000012.1"/>
</dbReference>
<dbReference type="EMBL" id="BMHV01000012">
    <property type="protein sequence ID" value="GGF65330.1"/>
    <property type="molecule type" value="Genomic_DNA"/>
</dbReference>